<dbReference type="InterPro" id="IPR029154">
    <property type="entry name" value="HIBADH-like_NADP-bd"/>
</dbReference>
<dbReference type="InterPro" id="IPR008927">
    <property type="entry name" value="6-PGluconate_DH-like_C_sf"/>
</dbReference>
<dbReference type="Pfam" id="PF14833">
    <property type="entry name" value="NAD_binding_11"/>
    <property type="match status" value="1"/>
</dbReference>
<reference evidence="5" key="1">
    <citation type="journal article" date="2022" name="ISME J.">
        <title>Identification of active gaseous-alkane degraders at natural gas seeps.</title>
        <authorList>
            <person name="Farhan Ul Haque M."/>
            <person name="Hernandez M."/>
            <person name="Crombie A.T."/>
            <person name="Murrell J.C."/>
        </authorList>
    </citation>
    <scope>NUCLEOTIDE SEQUENCE</scope>
    <source>
        <strain evidence="5">PC2</strain>
    </source>
</reference>
<dbReference type="Gene3D" id="3.40.50.720">
    <property type="entry name" value="NAD(P)-binding Rossmann-like Domain"/>
    <property type="match status" value="1"/>
</dbReference>
<dbReference type="InterPro" id="IPR036291">
    <property type="entry name" value="NAD(P)-bd_dom_sf"/>
</dbReference>
<protein>
    <submittedName>
        <fullName evidence="5">NAD(P)-dependent oxidoreductase</fullName>
    </submittedName>
</protein>
<dbReference type="Proteomes" id="UP001139104">
    <property type="component" value="Unassembled WGS sequence"/>
</dbReference>
<dbReference type="InterPro" id="IPR051265">
    <property type="entry name" value="HIBADH-related_NP60_sf"/>
</dbReference>
<dbReference type="Pfam" id="PF03446">
    <property type="entry name" value="NAD_binding_2"/>
    <property type="match status" value="1"/>
</dbReference>
<keyword evidence="2" id="KW-0520">NAD</keyword>
<keyword evidence="6" id="KW-1185">Reference proteome</keyword>
<name>A0ABS9Z756_9HYPH</name>
<dbReference type="PIRSF" id="PIRSF000103">
    <property type="entry name" value="HIBADH"/>
    <property type="match status" value="1"/>
</dbReference>
<accession>A0ABS9Z756</accession>
<dbReference type="RefSeq" id="WP_243067453.1">
    <property type="nucleotide sequence ID" value="NZ_JAIVFK010000013.1"/>
</dbReference>
<gene>
    <name evidence="5" type="ORF">K2U94_12130</name>
</gene>
<dbReference type="PANTHER" id="PTHR43580">
    <property type="entry name" value="OXIDOREDUCTASE GLYR1-RELATED"/>
    <property type="match status" value="1"/>
</dbReference>
<feature type="domain" description="3-hydroxyisobutyrate dehydrogenase-like NAD-binding" evidence="4">
    <location>
        <begin position="164"/>
        <end position="283"/>
    </location>
</feature>
<evidence type="ECO:0000259" key="4">
    <source>
        <dbReference type="Pfam" id="PF14833"/>
    </source>
</evidence>
<dbReference type="PANTHER" id="PTHR43580:SF2">
    <property type="entry name" value="CYTOKINE-LIKE NUCLEAR FACTOR N-PAC"/>
    <property type="match status" value="1"/>
</dbReference>
<evidence type="ECO:0000313" key="6">
    <source>
        <dbReference type="Proteomes" id="UP001139104"/>
    </source>
</evidence>
<evidence type="ECO:0000259" key="3">
    <source>
        <dbReference type="Pfam" id="PF03446"/>
    </source>
</evidence>
<evidence type="ECO:0000256" key="1">
    <source>
        <dbReference type="ARBA" id="ARBA00023002"/>
    </source>
</evidence>
<dbReference type="SUPFAM" id="SSF51735">
    <property type="entry name" value="NAD(P)-binding Rossmann-fold domains"/>
    <property type="match status" value="1"/>
</dbReference>
<dbReference type="InterPro" id="IPR013328">
    <property type="entry name" value="6PGD_dom2"/>
</dbReference>
<dbReference type="Gene3D" id="1.10.1040.10">
    <property type="entry name" value="N-(1-d-carboxylethyl)-l-norvaline Dehydrogenase, domain 2"/>
    <property type="match status" value="1"/>
</dbReference>
<organism evidence="5 6">
    <name type="scientific">Candidatus Rhodoblastus alkanivorans</name>
    <dbReference type="NCBI Taxonomy" id="2954117"/>
    <lineage>
        <taxon>Bacteria</taxon>
        <taxon>Pseudomonadati</taxon>
        <taxon>Pseudomonadota</taxon>
        <taxon>Alphaproteobacteria</taxon>
        <taxon>Hyphomicrobiales</taxon>
        <taxon>Rhodoblastaceae</taxon>
        <taxon>Rhodoblastus</taxon>
    </lineage>
</organism>
<evidence type="ECO:0000313" key="5">
    <source>
        <dbReference type="EMBL" id="MCI4683504.1"/>
    </source>
</evidence>
<dbReference type="EMBL" id="JAIVFP010000001">
    <property type="protein sequence ID" value="MCI4683504.1"/>
    <property type="molecule type" value="Genomic_DNA"/>
</dbReference>
<feature type="domain" description="6-phosphogluconate dehydrogenase NADP-binding" evidence="3">
    <location>
        <begin position="2"/>
        <end position="159"/>
    </location>
</feature>
<keyword evidence="1" id="KW-0560">Oxidoreductase</keyword>
<sequence length="290" mass="29663">MDIGFIGLGQMGSAIAHNLVKAGHSVAVWNRSPEKTKALVEAGARKAETPAEAAGGKVVVTMLAHDAAVERVVFGEDGVLASPARPIHVSMSTIGIGLAERLTMAHAGAGGGFVSAPVFGRPNAAEAGKLFVVAAGAAEALAVCAPLFAAVGQRTFTVGEDPKAANVIKLCGNYMIMAAIESLAEAMTLAAKNGVDKASLLEVLTSTLFSAPVFKTYGEILVHEQFKPAGFAAPLGLKDMNLVDAAALNAKASMPVLAVLRSQLVTAIARHGEEVDWSAIAKVVDENSGV</sequence>
<proteinExistence type="predicted"/>
<comment type="caution">
    <text evidence="5">The sequence shown here is derived from an EMBL/GenBank/DDBJ whole genome shotgun (WGS) entry which is preliminary data.</text>
</comment>
<evidence type="ECO:0000256" key="2">
    <source>
        <dbReference type="ARBA" id="ARBA00023027"/>
    </source>
</evidence>
<dbReference type="InterPro" id="IPR015815">
    <property type="entry name" value="HIBADH-related"/>
</dbReference>
<dbReference type="SUPFAM" id="SSF48179">
    <property type="entry name" value="6-phosphogluconate dehydrogenase C-terminal domain-like"/>
    <property type="match status" value="1"/>
</dbReference>
<dbReference type="InterPro" id="IPR006115">
    <property type="entry name" value="6PGDH_NADP-bd"/>
</dbReference>